<organism evidence="5 6">
    <name type="scientific">Fusarium floridanum</name>
    <dbReference type="NCBI Taxonomy" id="1325733"/>
    <lineage>
        <taxon>Eukaryota</taxon>
        <taxon>Fungi</taxon>
        <taxon>Dikarya</taxon>
        <taxon>Ascomycota</taxon>
        <taxon>Pezizomycotina</taxon>
        <taxon>Sordariomycetes</taxon>
        <taxon>Hypocreomycetidae</taxon>
        <taxon>Hypocreales</taxon>
        <taxon>Nectriaceae</taxon>
        <taxon>Fusarium</taxon>
        <taxon>Fusarium solani species complex</taxon>
    </lineage>
</organism>
<evidence type="ECO:0000256" key="1">
    <source>
        <dbReference type="ARBA" id="ARBA00004123"/>
    </source>
</evidence>
<dbReference type="InterPro" id="IPR050613">
    <property type="entry name" value="Sec_Metabolite_Reg"/>
</dbReference>
<dbReference type="AlphaFoldDB" id="A0A428RLJ8"/>
<keyword evidence="6" id="KW-1185">Reference proteome</keyword>
<dbReference type="GO" id="GO:0000981">
    <property type="term" value="F:DNA-binding transcription factor activity, RNA polymerase II-specific"/>
    <property type="evidence" value="ECO:0007669"/>
    <property type="project" value="InterPro"/>
</dbReference>
<dbReference type="PANTHER" id="PTHR31001:SF57">
    <property type="entry name" value="ZN(II)2CYS6 TRANSCRIPTION FACTOR (EUROFUNG)"/>
    <property type="match status" value="1"/>
</dbReference>
<dbReference type="InterPro" id="IPR036864">
    <property type="entry name" value="Zn2-C6_fun-type_DNA-bd_sf"/>
</dbReference>
<dbReference type="EMBL" id="NKCL01000209">
    <property type="protein sequence ID" value="RSL78404.1"/>
    <property type="molecule type" value="Genomic_DNA"/>
</dbReference>
<dbReference type="GO" id="GO:0005634">
    <property type="term" value="C:nucleus"/>
    <property type="evidence" value="ECO:0007669"/>
    <property type="project" value="UniProtKB-SubCell"/>
</dbReference>
<dbReference type="PANTHER" id="PTHR31001">
    <property type="entry name" value="UNCHARACTERIZED TRANSCRIPTIONAL REGULATORY PROTEIN"/>
    <property type="match status" value="1"/>
</dbReference>
<comment type="subcellular location">
    <subcellularLocation>
        <location evidence="1">Nucleus</location>
    </subcellularLocation>
</comment>
<dbReference type="PROSITE" id="PS00463">
    <property type="entry name" value="ZN2_CY6_FUNGAL_1"/>
    <property type="match status" value="2"/>
</dbReference>
<sequence>MIKPSYAGRPPVSACRRCRRLKVRCNRIRPECERCASAGEVCEYKETTTQPCQQPRPLQISLPTSENGQKRTRDRAILSCLRCRKHKVRCDRQSPCSRCVRMGKAGECIIPGKDILTKSLEIATASFDKGWDQERYRNGAHWAKLLGEVSKHVVPPAPIYEPSVRDPCMRSTPNITRSINYPFGDDIQVATSRDVLLANFPSKQAQMVYVAHCMDTVEAAYCLFDSVSLNDEVKAFWDKPSETSDDWLAQYCTVLSLGCQAHNFVSQGSGKIPGQLLQTAESFLRRSPFMFRPTPATIRALCLMVIAKQVYAMSCHEADTCWPLTGMTLRLAMGMGLHIGQEDAQRRLWAAVVYFEMRQTLVCGMPCMLRLVDLASSKDYGGIADVVLGEFGRLLLRAACMATSDDDTVTYGQVVQLDFEIHSHGPALTLCAASICTDGVPHIARLSIRKRLINTLTPAESLRRPIVDDAEGVVCGALSARVLYGRNVCVLAARERGLAEG</sequence>
<accession>A0A428RLJ8</accession>
<evidence type="ECO:0000313" key="5">
    <source>
        <dbReference type="EMBL" id="RSL78404.1"/>
    </source>
</evidence>
<protein>
    <recommendedName>
        <fullName evidence="4">Zn(2)-C6 fungal-type domain-containing protein</fullName>
    </recommendedName>
</protein>
<keyword evidence="2" id="KW-0479">Metal-binding</keyword>
<dbReference type="PROSITE" id="PS50048">
    <property type="entry name" value="ZN2_CY6_FUNGAL_2"/>
    <property type="match status" value="2"/>
</dbReference>
<dbReference type="InterPro" id="IPR001138">
    <property type="entry name" value="Zn2Cys6_DnaBD"/>
</dbReference>
<gene>
    <name evidence="5" type="ORF">CEP51_008216</name>
</gene>
<dbReference type="CDD" id="cd00067">
    <property type="entry name" value="GAL4"/>
    <property type="match status" value="2"/>
</dbReference>
<name>A0A428RLJ8_9HYPO</name>
<dbReference type="Proteomes" id="UP000287972">
    <property type="component" value="Unassembled WGS sequence"/>
</dbReference>
<dbReference type="Pfam" id="PF00172">
    <property type="entry name" value="Zn_clus"/>
    <property type="match status" value="2"/>
</dbReference>
<dbReference type="CDD" id="cd12148">
    <property type="entry name" value="fungal_TF_MHR"/>
    <property type="match status" value="1"/>
</dbReference>
<keyword evidence="3" id="KW-0539">Nucleus</keyword>
<dbReference type="GO" id="GO:0008270">
    <property type="term" value="F:zinc ion binding"/>
    <property type="evidence" value="ECO:0007669"/>
    <property type="project" value="InterPro"/>
</dbReference>
<evidence type="ECO:0000256" key="3">
    <source>
        <dbReference type="ARBA" id="ARBA00023242"/>
    </source>
</evidence>
<dbReference type="GO" id="GO:0003677">
    <property type="term" value="F:DNA binding"/>
    <property type="evidence" value="ECO:0007669"/>
    <property type="project" value="InterPro"/>
</dbReference>
<reference evidence="5 6" key="1">
    <citation type="submission" date="2017-06" db="EMBL/GenBank/DDBJ databases">
        <title>Comparative genomic analysis of Ambrosia Fusariam Clade fungi.</title>
        <authorList>
            <person name="Stajich J.E."/>
            <person name="Carrillo J."/>
            <person name="Kijimoto T."/>
            <person name="Eskalen A."/>
            <person name="O'Donnell K."/>
            <person name="Kasson M."/>
        </authorList>
    </citation>
    <scope>NUCLEOTIDE SEQUENCE [LARGE SCALE GENOMIC DNA]</scope>
    <source>
        <strain evidence="5 6">NRRL62606</strain>
    </source>
</reference>
<evidence type="ECO:0000259" key="4">
    <source>
        <dbReference type="PROSITE" id="PS50048"/>
    </source>
</evidence>
<comment type="caution">
    <text evidence="5">The sequence shown here is derived from an EMBL/GenBank/DDBJ whole genome shotgun (WGS) entry which is preliminary data.</text>
</comment>
<feature type="domain" description="Zn(2)-C6 fungal-type" evidence="4">
    <location>
        <begin position="14"/>
        <end position="44"/>
    </location>
</feature>
<proteinExistence type="predicted"/>
<dbReference type="SUPFAM" id="SSF57701">
    <property type="entry name" value="Zn2/Cys6 DNA-binding domain"/>
    <property type="match status" value="2"/>
</dbReference>
<dbReference type="SMART" id="SM00066">
    <property type="entry name" value="GAL4"/>
    <property type="match status" value="2"/>
</dbReference>
<evidence type="ECO:0000313" key="6">
    <source>
        <dbReference type="Proteomes" id="UP000287972"/>
    </source>
</evidence>
<feature type="domain" description="Zn(2)-C6 fungal-type" evidence="4">
    <location>
        <begin position="79"/>
        <end position="110"/>
    </location>
</feature>
<dbReference type="Gene3D" id="4.10.240.10">
    <property type="entry name" value="Zn(2)-C6 fungal-type DNA-binding domain"/>
    <property type="match status" value="2"/>
</dbReference>
<evidence type="ECO:0000256" key="2">
    <source>
        <dbReference type="ARBA" id="ARBA00022723"/>
    </source>
</evidence>
<dbReference type="InterPro" id="IPR007219">
    <property type="entry name" value="XnlR_reg_dom"/>
</dbReference>
<dbReference type="SMART" id="SM00906">
    <property type="entry name" value="Fungal_trans"/>
    <property type="match status" value="1"/>
</dbReference>
<dbReference type="GO" id="GO:0006351">
    <property type="term" value="P:DNA-templated transcription"/>
    <property type="evidence" value="ECO:0007669"/>
    <property type="project" value="InterPro"/>
</dbReference>